<keyword evidence="1" id="KW-0175">Coiled coil</keyword>
<accession>A0BTV4</accession>
<dbReference type="InParanoid" id="A0BTV4"/>
<reference evidence="2 3" key="1">
    <citation type="journal article" date="2006" name="Nature">
        <title>Global trends of whole-genome duplications revealed by the ciliate Paramecium tetraurelia.</title>
        <authorList>
            <consortium name="Genoscope"/>
            <person name="Aury J.-M."/>
            <person name="Jaillon O."/>
            <person name="Duret L."/>
            <person name="Noel B."/>
            <person name="Jubin C."/>
            <person name="Porcel B.M."/>
            <person name="Segurens B."/>
            <person name="Daubin V."/>
            <person name="Anthouard V."/>
            <person name="Aiach N."/>
            <person name="Arnaiz O."/>
            <person name="Billaut A."/>
            <person name="Beisson J."/>
            <person name="Blanc I."/>
            <person name="Bouhouche K."/>
            <person name="Camara F."/>
            <person name="Duharcourt S."/>
            <person name="Guigo R."/>
            <person name="Gogendeau D."/>
            <person name="Katinka M."/>
            <person name="Keller A.-M."/>
            <person name="Kissmehl R."/>
            <person name="Klotz C."/>
            <person name="Koll F."/>
            <person name="Le Moue A."/>
            <person name="Lepere C."/>
            <person name="Malinsky S."/>
            <person name="Nowacki M."/>
            <person name="Nowak J.K."/>
            <person name="Plattner H."/>
            <person name="Poulain J."/>
            <person name="Ruiz F."/>
            <person name="Serrano V."/>
            <person name="Zagulski M."/>
            <person name="Dessen P."/>
            <person name="Betermier M."/>
            <person name="Weissenbach J."/>
            <person name="Scarpelli C."/>
            <person name="Schachter V."/>
            <person name="Sperling L."/>
            <person name="Meyer E."/>
            <person name="Cohen J."/>
            <person name="Wincker P."/>
        </authorList>
    </citation>
    <scope>NUCLEOTIDE SEQUENCE [LARGE SCALE GENOMIC DNA]</scope>
    <source>
        <strain evidence="2 3">Stock d4-2</strain>
    </source>
</reference>
<protein>
    <submittedName>
        <fullName evidence="2">Uncharacterized protein</fullName>
    </submittedName>
</protein>
<proteinExistence type="predicted"/>
<dbReference type="OrthoDB" id="311632at2759"/>
<dbReference type="KEGG" id="ptm:GSPATT00032203001"/>
<evidence type="ECO:0000256" key="1">
    <source>
        <dbReference type="SAM" id="Coils"/>
    </source>
</evidence>
<dbReference type="RefSeq" id="XP_001429369.1">
    <property type="nucleotide sequence ID" value="XM_001429332.1"/>
</dbReference>
<dbReference type="AlphaFoldDB" id="A0BTV4"/>
<keyword evidence="3" id="KW-1185">Reference proteome</keyword>
<dbReference type="EMBL" id="CT868017">
    <property type="protein sequence ID" value="CAK61971.1"/>
    <property type="molecule type" value="Genomic_DNA"/>
</dbReference>
<organism evidence="2 3">
    <name type="scientific">Paramecium tetraurelia</name>
    <dbReference type="NCBI Taxonomy" id="5888"/>
    <lineage>
        <taxon>Eukaryota</taxon>
        <taxon>Sar</taxon>
        <taxon>Alveolata</taxon>
        <taxon>Ciliophora</taxon>
        <taxon>Intramacronucleata</taxon>
        <taxon>Oligohymenophorea</taxon>
        <taxon>Peniculida</taxon>
        <taxon>Parameciidae</taxon>
        <taxon>Paramecium</taxon>
    </lineage>
</organism>
<evidence type="ECO:0000313" key="2">
    <source>
        <dbReference type="EMBL" id="CAK61971.1"/>
    </source>
</evidence>
<feature type="coiled-coil region" evidence="1">
    <location>
        <begin position="258"/>
        <end position="285"/>
    </location>
</feature>
<dbReference type="GeneID" id="5015153"/>
<evidence type="ECO:0000313" key="3">
    <source>
        <dbReference type="Proteomes" id="UP000000600"/>
    </source>
</evidence>
<gene>
    <name evidence="2" type="ORF">GSPATT00032203001</name>
</gene>
<sequence>MNDNHILEFQNFPKSIQSKIHQDYFYGRKSLYYHDKTFYRYMSQKQSSDQYEKFDQKEFNFICYAPNNYLQIDASQIRLKFSLRNKESYNLIGSLQNLKYLNEENEEKKLKVCDQTNKFLCPFHFEIKLPQAMDDWQLENFQKQFRNYYCGVKLSSGITQQNKDYICVKDISEPNYQSYLLLKQDVKIGDIKCFALKDHNYPRYFVVRDNKNRYFFDNKNGEQELTFVVGVEEQQIINQYLFSYFILDEQDKDQIEEYKNIKKILKAYQNELQELTNTLRVKVSSFDFDLIVHSNTLNQYALKQGSESNYEGIFDNMDDQIQIYETILQQLSFENGEWRLKIDPNENLMFWQEVEHYQYFYLKKGESALIRCPKANIDFSYIDTIQKDSNQQNNTAKQVNQE</sequence>
<name>A0BTV4_PARTE</name>
<dbReference type="Proteomes" id="UP000000600">
    <property type="component" value="Unassembled WGS sequence"/>
</dbReference>
<dbReference type="HOGENOM" id="CLU_685979_0_0_1"/>
<dbReference type="OMA" id="KSFYRYM"/>